<dbReference type="OrthoDB" id="981660at2"/>
<sequence>MPEKKFLEEYPLYKKYAISSIAATLDLLPKPAILMYCEICKENHTFNMTNHYWDGFHYTNVSCNGLVVKLEYLCMHCQKEDRLFFIKIANDKKWLMKIGQYPAWEIRGDRNIEKMLHDFKDYFKKGLVCESQGYGIGAFGYYRRIVEEILDQLLDEISLLLSGEDLNQYNVALQKTKQTIVAQEKIELVKELLPPILRPNNMNPLQILHSALSEGLHARSDEECLEYSDQCRSIIIFLVNQIQISKNSAKDFSESMKKVLDKKKG</sequence>
<dbReference type="EMBL" id="RQHW01000060">
    <property type="protein sequence ID" value="TGN17783.1"/>
    <property type="molecule type" value="Genomic_DNA"/>
</dbReference>
<dbReference type="Proteomes" id="UP000298058">
    <property type="component" value="Unassembled WGS sequence"/>
</dbReference>
<evidence type="ECO:0000313" key="2">
    <source>
        <dbReference type="Proteomes" id="UP000298058"/>
    </source>
</evidence>
<evidence type="ECO:0008006" key="3">
    <source>
        <dbReference type="Google" id="ProtNLM"/>
    </source>
</evidence>
<reference evidence="1" key="1">
    <citation type="journal article" date="2019" name="PLoS Negl. Trop. Dis.">
        <title>Revisiting the worldwide diversity of Leptospira species in the environment.</title>
        <authorList>
            <person name="Vincent A.T."/>
            <person name="Schiettekatte O."/>
            <person name="Bourhy P."/>
            <person name="Veyrier F.J."/>
            <person name="Picardeau M."/>
        </authorList>
    </citation>
    <scope>NUCLEOTIDE SEQUENCE [LARGE SCALE GENOMIC DNA]</scope>
    <source>
        <strain evidence="1">201300427</strain>
    </source>
</reference>
<evidence type="ECO:0000313" key="1">
    <source>
        <dbReference type="EMBL" id="TGN17783.1"/>
    </source>
</evidence>
<comment type="caution">
    <text evidence="1">The sequence shown here is derived from an EMBL/GenBank/DDBJ whole genome shotgun (WGS) entry which is preliminary data.</text>
</comment>
<dbReference type="RefSeq" id="WP_135761615.1">
    <property type="nucleotide sequence ID" value="NZ_RQHW01000060.1"/>
</dbReference>
<keyword evidence="2" id="KW-1185">Reference proteome</keyword>
<organism evidence="1 2">
    <name type="scientific">Leptospira idonii</name>
    <dbReference type="NCBI Taxonomy" id="1193500"/>
    <lineage>
        <taxon>Bacteria</taxon>
        <taxon>Pseudomonadati</taxon>
        <taxon>Spirochaetota</taxon>
        <taxon>Spirochaetia</taxon>
        <taxon>Leptospirales</taxon>
        <taxon>Leptospiraceae</taxon>
        <taxon>Leptospira</taxon>
    </lineage>
</organism>
<accession>A0A4R9LWK9</accession>
<protein>
    <recommendedName>
        <fullName evidence="3">DUF4145 domain-containing protein</fullName>
    </recommendedName>
</protein>
<gene>
    <name evidence="1" type="ORF">EHS15_16085</name>
</gene>
<dbReference type="AlphaFoldDB" id="A0A4R9LWK9"/>
<proteinExistence type="predicted"/>
<name>A0A4R9LWK9_9LEPT</name>